<keyword evidence="3" id="KW-1185">Reference proteome</keyword>
<reference evidence="3" key="1">
    <citation type="journal article" date="2019" name="Int. J. Syst. Evol. Microbiol.">
        <title>The Global Catalogue of Microorganisms (GCM) 10K type strain sequencing project: providing services to taxonomists for standard genome sequencing and annotation.</title>
        <authorList>
            <consortium name="The Broad Institute Genomics Platform"/>
            <consortium name="The Broad Institute Genome Sequencing Center for Infectious Disease"/>
            <person name="Wu L."/>
            <person name="Ma J."/>
        </authorList>
    </citation>
    <scope>NUCLEOTIDE SEQUENCE [LARGE SCALE GENOMIC DNA]</scope>
    <source>
        <strain evidence="3">JCM 14370</strain>
    </source>
</reference>
<comment type="caution">
    <text evidence="2">The sequence shown here is derived from an EMBL/GenBank/DDBJ whole genome shotgun (WGS) entry which is preliminary data.</text>
</comment>
<gene>
    <name evidence="2" type="ORF">GCM10008938_50540</name>
</gene>
<evidence type="ECO:0000313" key="2">
    <source>
        <dbReference type="EMBL" id="GGJ58359.1"/>
    </source>
</evidence>
<name>A0ABQ2DHJ4_9DEIO</name>
<accession>A0ABQ2DHJ4</accession>
<feature type="region of interest" description="Disordered" evidence="1">
    <location>
        <begin position="46"/>
        <end position="65"/>
    </location>
</feature>
<organism evidence="2 3">
    <name type="scientific">Deinococcus roseus</name>
    <dbReference type="NCBI Taxonomy" id="392414"/>
    <lineage>
        <taxon>Bacteria</taxon>
        <taxon>Thermotogati</taxon>
        <taxon>Deinococcota</taxon>
        <taxon>Deinococci</taxon>
        <taxon>Deinococcales</taxon>
        <taxon>Deinococcaceae</taxon>
        <taxon>Deinococcus</taxon>
    </lineage>
</organism>
<dbReference type="EMBL" id="BMOD01000043">
    <property type="protein sequence ID" value="GGJ58359.1"/>
    <property type="molecule type" value="Genomic_DNA"/>
</dbReference>
<dbReference type="Proteomes" id="UP000632222">
    <property type="component" value="Unassembled WGS sequence"/>
</dbReference>
<feature type="compositionally biased region" description="Basic and acidic residues" evidence="1">
    <location>
        <begin position="46"/>
        <end position="64"/>
    </location>
</feature>
<evidence type="ECO:0000313" key="3">
    <source>
        <dbReference type="Proteomes" id="UP000632222"/>
    </source>
</evidence>
<evidence type="ECO:0000256" key="1">
    <source>
        <dbReference type="SAM" id="MobiDB-lite"/>
    </source>
</evidence>
<dbReference type="RefSeq" id="WP_189009011.1">
    <property type="nucleotide sequence ID" value="NZ_BMOD01000043.1"/>
</dbReference>
<protein>
    <submittedName>
        <fullName evidence="2">Uncharacterized protein</fullName>
    </submittedName>
</protein>
<sequence>MDHPLFLMAEATRRLTREQVGEVSFPELPMDPERRLERAQVNDYLLETRTERKRPTAGRSKQEIPQRSWRLKIRLNKLRRKLREDALEAAMVGHGNGAALASYVLQKRKKPVRR</sequence>
<proteinExistence type="predicted"/>